<sequence length="86" mass="9277">MSKNGTNRARHVSNRKQNVEIMRMPHQAALASTAFLPNLDISASALGRAPQQALTNEPAAATAPQMCSFAPCYSCQRRRCGSTALM</sequence>
<evidence type="ECO:0000313" key="1">
    <source>
        <dbReference type="EMBL" id="SHE24775.1"/>
    </source>
</evidence>
<gene>
    <name evidence="1" type="ORF">ACGLYG10_0984</name>
</gene>
<protein>
    <submittedName>
        <fullName evidence="1">Uncharacterized protein</fullName>
    </submittedName>
</protein>
<dbReference type="EMBL" id="FQTT01000009">
    <property type="protein sequence ID" value="SHE24775.1"/>
    <property type="molecule type" value="Genomic_DNA"/>
</dbReference>
<proteinExistence type="predicted"/>
<evidence type="ECO:0000313" key="2">
    <source>
        <dbReference type="Proteomes" id="UP000184291"/>
    </source>
</evidence>
<organism evidence="1 2">
    <name type="scientific">Actinomyces glycerinitolerans</name>
    <dbReference type="NCBI Taxonomy" id="1892869"/>
    <lineage>
        <taxon>Bacteria</taxon>
        <taxon>Bacillati</taxon>
        <taxon>Actinomycetota</taxon>
        <taxon>Actinomycetes</taxon>
        <taxon>Actinomycetales</taxon>
        <taxon>Actinomycetaceae</taxon>
        <taxon>Actinomyces</taxon>
    </lineage>
</organism>
<dbReference type="AlphaFoldDB" id="A0A1M4RXQ6"/>
<name>A0A1M4RXQ6_9ACTO</name>
<accession>A0A1M4RXQ6</accession>
<dbReference type="Proteomes" id="UP000184291">
    <property type="component" value="Unassembled WGS sequence"/>
</dbReference>
<reference evidence="2" key="1">
    <citation type="submission" date="2016-09" db="EMBL/GenBank/DDBJ databases">
        <authorList>
            <person name="Strepis N."/>
        </authorList>
    </citation>
    <scope>NUCLEOTIDE SEQUENCE [LARGE SCALE GENOMIC DNA]</scope>
</reference>
<keyword evidence="2" id="KW-1185">Reference proteome</keyword>